<dbReference type="GO" id="GO:0000155">
    <property type="term" value="F:phosphorelay sensor kinase activity"/>
    <property type="evidence" value="ECO:0007669"/>
    <property type="project" value="InterPro"/>
</dbReference>
<dbReference type="NCBIfam" id="TIGR00229">
    <property type="entry name" value="sensory_box"/>
    <property type="match status" value="3"/>
</dbReference>
<dbReference type="Gene3D" id="3.30.565.10">
    <property type="entry name" value="Histidine kinase-like ATPase, C-terminal domain"/>
    <property type="match status" value="1"/>
</dbReference>
<dbReference type="InterPro" id="IPR003594">
    <property type="entry name" value="HATPase_dom"/>
</dbReference>
<dbReference type="eggNOG" id="COG2198">
    <property type="taxonomic scope" value="Bacteria"/>
</dbReference>
<dbReference type="InterPro" id="IPR000014">
    <property type="entry name" value="PAS"/>
</dbReference>
<evidence type="ECO:0000256" key="12">
    <source>
        <dbReference type="ARBA" id="ARBA00023012"/>
    </source>
</evidence>
<dbReference type="GO" id="GO:0005886">
    <property type="term" value="C:plasma membrane"/>
    <property type="evidence" value="ECO:0007669"/>
    <property type="project" value="UniProtKB-SubCell"/>
</dbReference>
<dbReference type="InterPro" id="IPR003661">
    <property type="entry name" value="HisK_dim/P_dom"/>
</dbReference>
<evidence type="ECO:0000256" key="11">
    <source>
        <dbReference type="ARBA" id="ARBA00022989"/>
    </source>
</evidence>
<keyword evidence="11" id="KW-1133">Transmembrane helix</keyword>
<accession>E4TI04</accession>
<name>E4TI04_CALNY</name>
<dbReference type="SUPFAM" id="SSF52172">
    <property type="entry name" value="CheY-like"/>
    <property type="match status" value="1"/>
</dbReference>
<evidence type="ECO:0000259" key="22">
    <source>
        <dbReference type="PROSITE" id="PS50894"/>
    </source>
</evidence>
<evidence type="ECO:0000256" key="6">
    <source>
        <dbReference type="ARBA" id="ARBA00022679"/>
    </source>
</evidence>
<evidence type="ECO:0000256" key="13">
    <source>
        <dbReference type="ARBA" id="ARBA00023136"/>
    </source>
</evidence>
<evidence type="ECO:0000256" key="3">
    <source>
        <dbReference type="ARBA" id="ARBA00012438"/>
    </source>
</evidence>
<dbReference type="Pfam" id="PF00512">
    <property type="entry name" value="HisKA"/>
    <property type="match status" value="1"/>
</dbReference>
<dbReference type="eggNOG" id="COG0784">
    <property type="taxonomic scope" value="Bacteria"/>
</dbReference>
<evidence type="ECO:0000256" key="15">
    <source>
        <dbReference type="ARBA" id="ARBA00068150"/>
    </source>
</evidence>
<feature type="domain" description="Histidine kinase" evidence="18">
    <location>
        <begin position="409"/>
        <end position="630"/>
    </location>
</feature>
<dbReference type="Pfam" id="PF02518">
    <property type="entry name" value="HATPase_c"/>
    <property type="match status" value="1"/>
</dbReference>
<dbReference type="FunFam" id="1.10.287.130:FF:000002">
    <property type="entry name" value="Two-component osmosensing histidine kinase"/>
    <property type="match status" value="1"/>
</dbReference>
<comment type="subcellular location">
    <subcellularLocation>
        <location evidence="2">Cell membrane</location>
        <topology evidence="2">Multi-pass membrane protein</topology>
    </subcellularLocation>
</comment>
<sequence length="1095" mass="125689">MIDKINISIDEIWAALESGDIGIWFWDNSTGKVLWSDHAYKMLGYYPNEFEMSYEKWVELLHPEDVEYAQLSVAKQLEFKNSFSVDFRLRAKDGSYKWIRGSGKVIRYADDGSMLYLTGTHTDITEKKNAEILLQEKLYILEEAEKIAKLGSWDLDIKNNKLFWSNEIYNIFEIDKDEFGASYDAFISLVHPDDRKKIDDVYWESVRSKKSYQVEHRLLMPDGRIKYVIERGKTFYDKDGDPIRSIGTVQDITEKVLLERSVKEQEIVFKSIFERAPVGIIFTDILGNIILVNNYLAELLDYEHEDFKNKNISEITFAEDYKKEQIFIQGLLNNEIDYYRIEKRYIKRDGSLNWVDSSRTSLKDEDGNIKNFISVVLNINDKKVAEQELIKAKENAERANQAKSTFLANMSHEIRTPLNGIIGIAQLLKNENLPKHVVEYVKHLNMASHHLLDLINDIFDFSRIESGEMKIINDIFSLKDTINEVVKVLYYRAKEKNIELTVFVDPLIPSKIIGDSLRVKQILTNLLGNAIKFTEVGYVSLDVFIKNSTEKSVDILFVIKDTGIGISGDKKQKLFTPFFQGDQSVTKKYGGTGLGLTIVKRLIDAMNGDINFISEPGKGTTFYVTLKFGIYESSGLIYNEKMTNLNVLFISDLSVSSQNIYKILESLKFKVTVFDETFSFENSKIDIVIAVHSIKNEEIINKILKLFDSGKAIIITNLNKPEAQKIFSKKPFIMEKPVLPSDIFNAVTKILFKEDIVTKEKYLTSCDSKIQDIHALIVEDNAINQIVLQNMLKQFNISSDFANDGLEAVNLAKKKKYDIVFMDIQMPNMDGYEATRQLRKIPEYTDVPIIAVSAHAFKTDADKSLEAGMNDHLTKPVSINDLFKALSKWINVKCTFSNEPKTYSASQIPFLDLQDLKMRGNEPGNIKFLVNLFIEELNRDIPIIKQYIKENEIENLQKIIHKHKGASGNISLVDIHKNLVEIDKLLKAKTEPKMIKNLFDKFFDQIDILNSYKETLEGARKEIVSFKKISKDDIDELKKLLLDNNLKAIEKFEDMKYGLSSMDGLLTNKLGIAILNLNFTEALMILEELNKKGIL</sequence>
<feature type="domain" description="PAC" evidence="21">
    <location>
        <begin position="212"/>
        <end position="264"/>
    </location>
</feature>
<dbReference type="AlphaFoldDB" id="E4TI04"/>
<dbReference type="InterPro" id="IPR001789">
    <property type="entry name" value="Sig_transdc_resp-reg_receiver"/>
</dbReference>
<evidence type="ECO:0000259" key="18">
    <source>
        <dbReference type="PROSITE" id="PS50109"/>
    </source>
</evidence>
<evidence type="ECO:0000256" key="4">
    <source>
        <dbReference type="ARBA" id="ARBA00022475"/>
    </source>
</evidence>
<dbReference type="InterPro" id="IPR000700">
    <property type="entry name" value="PAS-assoc_C"/>
</dbReference>
<dbReference type="CDD" id="cd16922">
    <property type="entry name" value="HATPase_EvgS-ArcB-TorS-like"/>
    <property type="match status" value="1"/>
</dbReference>
<dbReference type="InterPro" id="IPR035965">
    <property type="entry name" value="PAS-like_dom_sf"/>
</dbReference>
<dbReference type="SMART" id="SM00086">
    <property type="entry name" value="PAC"/>
    <property type="match status" value="3"/>
</dbReference>
<evidence type="ECO:0000256" key="17">
    <source>
        <dbReference type="PROSITE-ProRule" id="PRU00169"/>
    </source>
</evidence>
<dbReference type="CDD" id="cd00082">
    <property type="entry name" value="HisKA"/>
    <property type="match status" value="1"/>
</dbReference>
<dbReference type="PROSITE" id="PS50109">
    <property type="entry name" value="HIS_KIN"/>
    <property type="match status" value="1"/>
</dbReference>
<dbReference type="InterPro" id="IPR036890">
    <property type="entry name" value="HATPase_C_sf"/>
</dbReference>
<dbReference type="PROSITE" id="PS50113">
    <property type="entry name" value="PAC"/>
    <property type="match status" value="3"/>
</dbReference>
<dbReference type="Pfam" id="PF08447">
    <property type="entry name" value="PAS_3"/>
    <property type="match status" value="2"/>
</dbReference>
<dbReference type="OrthoDB" id="9815750at2"/>
<keyword evidence="8" id="KW-0547">Nucleotide-binding</keyword>
<dbReference type="Pfam" id="PF00072">
    <property type="entry name" value="Response_reg"/>
    <property type="match status" value="1"/>
</dbReference>
<evidence type="ECO:0000259" key="19">
    <source>
        <dbReference type="PROSITE" id="PS50110"/>
    </source>
</evidence>
<dbReference type="eggNOG" id="COG2205">
    <property type="taxonomic scope" value="Bacteria"/>
</dbReference>
<dbReference type="SMART" id="SM00448">
    <property type="entry name" value="REC"/>
    <property type="match status" value="1"/>
</dbReference>
<protein>
    <recommendedName>
        <fullName evidence="15">Sensory/regulatory protein RpfC</fullName>
        <ecNumber evidence="3">2.7.13.3</ecNumber>
    </recommendedName>
</protein>
<evidence type="ECO:0000256" key="5">
    <source>
        <dbReference type="ARBA" id="ARBA00022553"/>
    </source>
</evidence>
<dbReference type="PROSITE" id="PS50110">
    <property type="entry name" value="RESPONSE_REGULATORY"/>
    <property type="match status" value="1"/>
</dbReference>
<proteinExistence type="predicted"/>
<evidence type="ECO:0000256" key="8">
    <source>
        <dbReference type="ARBA" id="ARBA00022741"/>
    </source>
</evidence>
<keyword evidence="10" id="KW-0067">ATP-binding</keyword>
<dbReference type="Gene3D" id="1.20.120.160">
    <property type="entry name" value="HPT domain"/>
    <property type="match status" value="1"/>
</dbReference>
<evidence type="ECO:0000256" key="1">
    <source>
        <dbReference type="ARBA" id="ARBA00000085"/>
    </source>
</evidence>
<dbReference type="InterPro" id="IPR005467">
    <property type="entry name" value="His_kinase_dom"/>
</dbReference>
<feature type="domain" description="Response regulatory" evidence="19">
    <location>
        <begin position="774"/>
        <end position="890"/>
    </location>
</feature>
<organism evidence="23 24">
    <name type="scientific">Calditerrivibrio nitroreducens (strain DSM 19672 / NBRC 101217 / Yu37-1)</name>
    <dbReference type="NCBI Taxonomy" id="768670"/>
    <lineage>
        <taxon>Bacteria</taxon>
        <taxon>Pseudomonadati</taxon>
        <taxon>Deferribacterota</taxon>
        <taxon>Deferribacteres</taxon>
        <taxon>Deferribacterales</taxon>
        <taxon>Calditerrivibrionaceae</taxon>
    </lineage>
</organism>
<dbReference type="RefSeq" id="WP_013451147.1">
    <property type="nucleotide sequence ID" value="NC_014758.1"/>
</dbReference>
<dbReference type="eggNOG" id="COG2202">
    <property type="taxonomic scope" value="Bacteria"/>
</dbReference>
<evidence type="ECO:0000313" key="24">
    <source>
        <dbReference type="Proteomes" id="UP000007039"/>
    </source>
</evidence>
<reference key="1">
    <citation type="submission" date="2010-11" db="EMBL/GenBank/DDBJ databases">
        <title>The complete genome of chromosome of Calditerrivibrio nitroreducens DSM 19672.</title>
        <authorList>
            <consortium name="US DOE Joint Genome Institute (JGI-PGF)"/>
            <person name="Lucas S."/>
            <person name="Copeland A."/>
            <person name="Lapidus A."/>
            <person name="Bruce D."/>
            <person name="Goodwin L."/>
            <person name="Pitluck S."/>
            <person name="Kyrpides N."/>
            <person name="Mavromatis K."/>
            <person name="Ivanova N."/>
            <person name="Mikhailova N."/>
            <person name="Zeytun A."/>
            <person name="Brettin T."/>
            <person name="Detter J.C."/>
            <person name="Tapia R."/>
            <person name="Han C."/>
            <person name="Land M."/>
            <person name="Hauser L."/>
            <person name="Markowitz V."/>
            <person name="Cheng J.-F."/>
            <person name="Hugenholtz P."/>
            <person name="Woyke T."/>
            <person name="Wu D."/>
            <person name="Spring S."/>
            <person name="Schroeder M."/>
            <person name="Brambilla E."/>
            <person name="Klenk H.-P."/>
            <person name="Eisen J.A."/>
        </authorList>
    </citation>
    <scope>NUCLEOTIDE SEQUENCE [LARGE SCALE GENOMIC DNA]</scope>
    <source>
        <strain>DSM 19672</strain>
    </source>
</reference>
<dbReference type="InterPro" id="IPR036641">
    <property type="entry name" value="HPT_dom_sf"/>
</dbReference>
<dbReference type="Gene3D" id="3.40.50.2300">
    <property type="match status" value="1"/>
</dbReference>
<dbReference type="PROSITE" id="PS50894">
    <property type="entry name" value="HPT"/>
    <property type="match status" value="1"/>
</dbReference>
<comment type="subunit">
    <text evidence="14">At low DSF concentrations, interacts with RpfF.</text>
</comment>
<keyword evidence="24" id="KW-1185">Reference proteome</keyword>
<dbReference type="InterPro" id="IPR004358">
    <property type="entry name" value="Sig_transdc_His_kin-like_C"/>
</dbReference>
<evidence type="ECO:0000256" key="16">
    <source>
        <dbReference type="PROSITE-ProRule" id="PRU00110"/>
    </source>
</evidence>
<dbReference type="Gene3D" id="1.10.287.130">
    <property type="match status" value="1"/>
</dbReference>
<evidence type="ECO:0000256" key="14">
    <source>
        <dbReference type="ARBA" id="ARBA00064003"/>
    </source>
</evidence>
<dbReference type="KEGG" id="cni:Calni_1023"/>
<dbReference type="Proteomes" id="UP000007039">
    <property type="component" value="Chromosome"/>
</dbReference>
<evidence type="ECO:0000259" key="20">
    <source>
        <dbReference type="PROSITE" id="PS50112"/>
    </source>
</evidence>
<dbReference type="SUPFAM" id="SSF47384">
    <property type="entry name" value="Homodimeric domain of signal transducing histidine kinase"/>
    <property type="match status" value="1"/>
</dbReference>
<dbReference type="CDD" id="cd00130">
    <property type="entry name" value="PAS"/>
    <property type="match status" value="3"/>
</dbReference>
<keyword evidence="7" id="KW-0812">Transmembrane</keyword>
<dbReference type="Gene3D" id="3.30.450.20">
    <property type="entry name" value="PAS domain"/>
    <property type="match status" value="3"/>
</dbReference>
<dbReference type="STRING" id="768670.Calni_1023"/>
<dbReference type="PANTHER" id="PTHR45339">
    <property type="entry name" value="HYBRID SIGNAL TRANSDUCTION HISTIDINE KINASE J"/>
    <property type="match status" value="1"/>
</dbReference>
<dbReference type="Pfam" id="PF13426">
    <property type="entry name" value="PAS_9"/>
    <property type="match status" value="1"/>
</dbReference>
<gene>
    <name evidence="23" type="ordered locus">Calni_1023</name>
</gene>
<reference evidence="23 24" key="2">
    <citation type="journal article" date="2011" name="Stand. Genomic Sci.">
        <title>Complete genome sequence of Calditerrivibrio nitroreducens type strain (Yu37-1).</title>
        <authorList>
            <person name="Pitluck S."/>
            <person name="Sikorski J."/>
            <person name="Zeytun A."/>
            <person name="Lapidus A."/>
            <person name="Nolan M."/>
            <person name="Lucas S."/>
            <person name="Hammon N."/>
            <person name="Deshpande S."/>
            <person name="Cheng J.F."/>
            <person name="Tapia R."/>
            <person name="Han C."/>
            <person name="Goodwin L."/>
            <person name="Liolios K."/>
            <person name="Pagani I."/>
            <person name="Ivanova N."/>
            <person name="Mavromatis K."/>
            <person name="Pati A."/>
            <person name="Chen A."/>
            <person name="Palaniappan K."/>
            <person name="Hauser L."/>
            <person name="Chang Y.J."/>
            <person name="Jeffries C.D."/>
            <person name="Detter J.C."/>
            <person name="Brambilla E."/>
            <person name="Djao O.D."/>
            <person name="Rohde M."/>
            <person name="Spring S."/>
            <person name="Goker M."/>
            <person name="Woyke T."/>
            <person name="Bristow J."/>
            <person name="Eisen J.A."/>
            <person name="Markowitz V."/>
            <person name="Hugenholtz P."/>
            <person name="Kyrpides N.C."/>
            <person name="Klenk H.P."/>
            <person name="Land M."/>
        </authorList>
    </citation>
    <scope>NUCLEOTIDE SEQUENCE [LARGE SCALE GENOMIC DNA]</scope>
    <source>
        <strain evidence="24">DSM 19672 / NBRC 101217 / Yu37-1</strain>
    </source>
</reference>
<feature type="domain" description="PAC" evidence="21">
    <location>
        <begin position="339"/>
        <end position="391"/>
    </location>
</feature>
<feature type="modified residue" description="Phosphohistidine" evidence="16">
    <location>
        <position position="961"/>
    </location>
</feature>
<evidence type="ECO:0000256" key="9">
    <source>
        <dbReference type="ARBA" id="ARBA00022777"/>
    </source>
</evidence>
<dbReference type="SMART" id="SM00388">
    <property type="entry name" value="HisKA"/>
    <property type="match status" value="1"/>
</dbReference>
<feature type="modified residue" description="4-aspartylphosphate" evidence="17">
    <location>
        <position position="823"/>
    </location>
</feature>
<dbReference type="HOGENOM" id="CLU_000445_114_15_0"/>
<feature type="domain" description="PAS" evidence="20">
    <location>
        <begin position="265"/>
        <end position="335"/>
    </location>
</feature>
<keyword evidence="13" id="KW-0472">Membrane</keyword>
<dbReference type="SUPFAM" id="SSF47226">
    <property type="entry name" value="Histidine-containing phosphotransfer domain, HPT domain"/>
    <property type="match status" value="1"/>
</dbReference>
<dbReference type="CDD" id="cd17546">
    <property type="entry name" value="REC_hyHK_CKI1_RcsC-like"/>
    <property type="match status" value="1"/>
</dbReference>
<evidence type="ECO:0000256" key="2">
    <source>
        <dbReference type="ARBA" id="ARBA00004651"/>
    </source>
</evidence>
<dbReference type="InterPro" id="IPR008207">
    <property type="entry name" value="Sig_transdc_His_kin_Hpt_dom"/>
</dbReference>
<dbReference type="GO" id="GO:0005524">
    <property type="term" value="F:ATP binding"/>
    <property type="evidence" value="ECO:0007669"/>
    <property type="project" value="UniProtKB-KW"/>
</dbReference>
<feature type="domain" description="HPt" evidence="22">
    <location>
        <begin position="922"/>
        <end position="1016"/>
    </location>
</feature>
<evidence type="ECO:0000256" key="7">
    <source>
        <dbReference type="ARBA" id="ARBA00022692"/>
    </source>
</evidence>
<dbReference type="SUPFAM" id="SSF55874">
    <property type="entry name" value="ATPase domain of HSP90 chaperone/DNA topoisomerase II/histidine kinase"/>
    <property type="match status" value="1"/>
</dbReference>
<comment type="catalytic activity">
    <reaction evidence="1">
        <text>ATP + protein L-histidine = ADP + protein N-phospho-L-histidine.</text>
        <dbReference type="EC" id="2.7.13.3"/>
    </reaction>
</comment>
<keyword evidence="9 23" id="KW-0418">Kinase</keyword>
<dbReference type="SMART" id="SM00091">
    <property type="entry name" value="PAS"/>
    <property type="match status" value="3"/>
</dbReference>
<dbReference type="PANTHER" id="PTHR45339:SF1">
    <property type="entry name" value="HYBRID SIGNAL TRANSDUCTION HISTIDINE KINASE J"/>
    <property type="match status" value="1"/>
</dbReference>
<feature type="domain" description="PAC" evidence="21">
    <location>
        <begin position="83"/>
        <end position="136"/>
    </location>
</feature>
<dbReference type="Gene3D" id="2.10.70.100">
    <property type="match status" value="1"/>
</dbReference>
<dbReference type="InterPro" id="IPR036097">
    <property type="entry name" value="HisK_dim/P_sf"/>
</dbReference>
<dbReference type="InterPro" id="IPR001610">
    <property type="entry name" value="PAC"/>
</dbReference>
<dbReference type="SUPFAM" id="SSF55785">
    <property type="entry name" value="PYP-like sensor domain (PAS domain)"/>
    <property type="match status" value="3"/>
</dbReference>
<dbReference type="EMBL" id="CP002347">
    <property type="protein sequence ID" value="ADR18934.1"/>
    <property type="molecule type" value="Genomic_DNA"/>
</dbReference>
<keyword evidence="5 17" id="KW-0597">Phosphoprotein</keyword>
<keyword evidence="4" id="KW-1003">Cell membrane</keyword>
<dbReference type="PROSITE" id="PS50112">
    <property type="entry name" value="PAS"/>
    <property type="match status" value="2"/>
</dbReference>
<feature type="domain" description="PAS" evidence="20">
    <location>
        <begin position="8"/>
        <end position="80"/>
    </location>
</feature>
<dbReference type="SMART" id="SM00387">
    <property type="entry name" value="HATPase_c"/>
    <property type="match status" value="1"/>
</dbReference>
<dbReference type="FunFam" id="3.30.565.10:FF:000010">
    <property type="entry name" value="Sensor histidine kinase RcsC"/>
    <property type="match status" value="1"/>
</dbReference>
<evidence type="ECO:0000256" key="10">
    <source>
        <dbReference type="ARBA" id="ARBA00022840"/>
    </source>
</evidence>
<evidence type="ECO:0000259" key="21">
    <source>
        <dbReference type="PROSITE" id="PS50113"/>
    </source>
</evidence>
<evidence type="ECO:0000313" key="23">
    <source>
        <dbReference type="EMBL" id="ADR18934.1"/>
    </source>
</evidence>
<keyword evidence="12" id="KW-0902">Two-component regulatory system</keyword>
<keyword evidence="6" id="KW-0808">Transferase</keyword>
<dbReference type="InterPro" id="IPR011006">
    <property type="entry name" value="CheY-like_superfamily"/>
</dbReference>
<dbReference type="InterPro" id="IPR013655">
    <property type="entry name" value="PAS_fold_3"/>
</dbReference>
<dbReference type="PRINTS" id="PR00344">
    <property type="entry name" value="BCTRLSENSOR"/>
</dbReference>
<dbReference type="EC" id="2.7.13.3" evidence="3"/>